<name>A0ABR2WL95_9FUNG</name>
<accession>A0ABR2WL95</accession>
<organism evidence="2 3">
    <name type="scientific">Basidiobolus ranarum</name>
    <dbReference type="NCBI Taxonomy" id="34480"/>
    <lineage>
        <taxon>Eukaryota</taxon>
        <taxon>Fungi</taxon>
        <taxon>Fungi incertae sedis</taxon>
        <taxon>Zoopagomycota</taxon>
        <taxon>Entomophthoromycotina</taxon>
        <taxon>Basidiobolomycetes</taxon>
        <taxon>Basidiobolales</taxon>
        <taxon>Basidiobolaceae</taxon>
        <taxon>Basidiobolus</taxon>
    </lineage>
</organism>
<feature type="non-terminal residue" evidence="2">
    <location>
        <position position="62"/>
    </location>
</feature>
<dbReference type="SUPFAM" id="SSF81383">
    <property type="entry name" value="F-box domain"/>
    <property type="match status" value="1"/>
</dbReference>
<evidence type="ECO:0000313" key="2">
    <source>
        <dbReference type="EMBL" id="KAK9762313.1"/>
    </source>
</evidence>
<comment type="caution">
    <text evidence="2">The sequence shown here is derived from an EMBL/GenBank/DDBJ whole genome shotgun (WGS) entry which is preliminary data.</text>
</comment>
<feature type="domain" description="F-box" evidence="1">
    <location>
        <begin position="2"/>
        <end position="44"/>
    </location>
</feature>
<gene>
    <name evidence="2" type="ORF">K7432_012073</name>
</gene>
<keyword evidence="3" id="KW-1185">Reference proteome</keyword>
<evidence type="ECO:0000259" key="1">
    <source>
        <dbReference type="Pfam" id="PF12937"/>
    </source>
</evidence>
<dbReference type="InterPro" id="IPR036047">
    <property type="entry name" value="F-box-like_dom_sf"/>
</dbReference>
<sequence length="62" mass="7119">MPPEILDIVMSYVYPDLGSLWCCCLVNKDWNSIASSLLWRGPSFNSKESYMAFREATRSNPQ</sequence>
<proteinExistence type="predicted"/>
<dbReference type="Gene3D" id="1.20.1280.50">
    <property type="match status" value="1"/>
</dbReference>
<evidence type="ECO:0000313" key="3">
    <source>
        <dbReference type="Proteomes" id="UP001479436"/>
    </source>
</evidence>
<dbReference type="EMBL" id="JASJQH010001007">
    <property type="protein sequence ID" value="KAK9762313.1"/>
    <property type="molecule type" value="Genomic_DNA"/>
</dbReference>
<dbReference type="Proteomes" id="UP001479436">
    <property type="component" value="Unassembled WGS sequence"/>
</dbReference>
<dbReference type="InterPro" id="IPR001810">
    <property type="entry name" value="F-box_dom"/>
</dbReference>
<protein>
    <recommendedName>
        <fullName evidence="1">F-box domain-containing protein</fullName>
    </recommendedName>
</protein>
<reference evidence="2 3" key="1">
    <citation type="submission" date="2023-04" db="EMBL/GenBank/DDBJ databases">
        <title>Genome of Basidiobolus ranarum AG-B5.</title>
        <authorList>
            <person name="Stajich J.E."/>
            <person name="Carter-House D."/>
            <person name="Gryganskyi A."/>
        </authorList>
    </citation>
    <scope>NUCLEOTIDE SEQUENCE [LARGE SCALE GENOMIC DNA]</scope>
    <source>
        <strain evidence="2 3">AG-B5</strain>
    </source>
</reference>
<dbReference type="Pfam" id="PF12937">
    <property type="entry name" value="F-box-like"/>
    <property type="match status" value="1"/>
</dbReference>